<keyword evidence="3" id="KW-1185">Reference proteome</keyword>
<feature type="domain" description="Type I restriction enzyme R protein C-terminal" evidence="1">
    <location>
        <begin position="2"/>
        <end position="110"/>
    </location>
</feature>
<organism evidence="2 3">
    <name type="scientific">Caproiciproducens faecalis</name>
    <dbReference type="NCBI Taxonomy" id="2820301"/>
    <lineage>
        <taxon>Bacteria</taxon>
        <taxon>Bacillati</taxon>
        <taxon>Bacillota</taxon>
        <taxon>Clostridia</taxon>
        <taxon>Eubacteriales</taxon>
        <taxon>Acutalibacteraceae</taxon>
        <taxon>Caproiciproducens</taxon>
    </lineage>
</organism>
<evidence type="ECO:0000259" key="1">
    <source>
        <dbReference type="Pfam" id="PF12008"/>
    </source>
</evidence>
<dbReference type="InterPro" id="IPR022625">
    <property type="entry name" value="TypeI_RM_Rsu_C"/>
</dbReference>
<dbReference type="RefSeq" id="WP_219964254.1">
    <property type="nucleotide sequence ID" value="NZ_JAGFNZ010000001.1"/>
</dbReference>
<evidence type="ECO:0000313" key="3">
    <source>
        <dbReference type="Proteomes" id="UP000719942"/>
    </source>
</evidence>
<comment type="caution">
    <text evidence="2">The sequence shown here is derived from an EMBL/GenBank/DDBJ whole genome shotgun (WGS) entry which is preliminary data.</text>
</comment>
<dbReference type="Proteomes" id="UP000719942">
    <property type="component" value="Unassembled WGS sequence"/>
</dbReference>
<accession>A0ABS7DL79</accession>
<gene>
    <name evidence="2" type="ORF">J5W02_03530</name>
</gene>
<name>A0ABS7DL79_9FIRM</name>
<reference evidence="2 3" key="1">
    <citation type="submission" date="2021-03" db="EMBL/GenBank/DDBJ databases">
        <title>Caproiciproducens sp. nov. isolated from feces of cow.</title>
        <authorList>
            <person name="Choi J.-Y."/>
        </authorList>
    </citation>
    <scope>NUCLEOTIDE SEQUENCE [LARGE SCALE GENOMIC DNA]</scope>
    <source>
        <strain evidence="2 3">AGMB10547</strain>
    </source>
</reference>
<sequence length="120" mass="14104">MKQFLRDVQRGDVTVEDGKTLRDYITEYQTKAKNDQIHRFSAATGVDEEALRKFMQLHVTQVDINAFGRFDQLKDTVDWSVAKAYLERVEGEPVPMRKVRMKIDKTLRQFIFKDGFDIDD</sequence>
<proteinExistence type="predicted"/>
<evidence type="ECO:0000313" key="2">
    <source>
        <dbReference type="EMBL" id="MBW7571874.1"/>
    </source>
</evidence>
<dbReference type="EMBL" id="JAGFNZ010000001">
    <property type="protein sequence ID" value="MBW7571874.1"/>
    <property type="molecule type" value="Genomic_DNA"/>
</dbReference>
<protein>
    <recommendedName>
        <fullName evidence="1">Type I restriction enzyme R protein C-terminal domain-containing protein</fullName>
    </recommendedName>
</protein>
<dbReference type="Pfam" id="PF12008">
    <property type="entry name" value="EcoR124_C"/>
    <property type="match status" value="1"/>
</dbReference>